<proteinExistence type="predicted"/>
<keyword evidence="2" id="KW-1185">Reference proteome</keyword>
<gene>
    <name evidence="1" type="ORF">IPZ78_02100</name>
</gene>
<dbReference type="Proteomes" id="UP001165302">
    <property type="component" value="Unassembled WGS sequence"/>
</dbReference>
<name>A0ABS7Z4X8_9SPHI</name>
<protein>
    <recommendedName>
        <fullName evidence="3">Outer membrane protein beta-barrel domain-containing protein</fullName>
    </recommendedName>
</protein>
<dbReference type="RefSeq" id="WP_225551276.1">
    <property type="nucleotide sequence ID" value="NZ_JADEYP010000002.1"/>
</dbReference>
<evidence type="ECO:0008006" key="3">
    <source>
        <dbReference type="Google" id="ProtNLM"/>
    </source>
</evidence>
<accession>A0ABS7Z4X8</accession>
<reference evidence="1" key="1">
    <citation type="submission" date="2020-10" db="EMBL/GenBank/DDBJ databases">
        <authorList>
            <person name="Lu T."/>
            <person name="Wang Q."/>
            <person name="Han X."/>
        </authorList>
    </citation>
    <scope>NUCLEOTIDE SEQUENCE</scope>
    <source>
        <strain evidence="1">WQ 366</strain>
    </source>
</reference>
<evidence type="ECO:0000313" key="1">
    <source>
        <dbReference type="EMBL" id="MCA5003940.1"/>
    </source>
</evidence>
<dbReference type="EMBL" id="JADEYP010000002">
    <property type="protein sequence ID" value="MCA5003940.1"/>
    <property type="molecule type" value="Genomic_DNA"/>
</dbReference>
<organism evidence="1 2">
    <name type="scientific">Sphingobacterium bovistauri</name>
    <dbReference type="NCBI Taxonomy" id="2781959"/>
    <lineage>
        <taxon>Bacteria</taxon>
        <taxon>Pseudomonadati</taxon>
        <taxon>Bacteroidota</taxon>
        <taxon>Sphingobacteriia</taxon>
        <taxon>Sphingobacteriales</taxon>
        <taxon>Sphingobacteriaceae</taxon>
        <taxon>Sphingobacterium</taxon>
    </lineage>
</organism>
<sequence>MKEILLLLLIAFSSTSIFGQDKKNITLFEGGILTYGPATHELGVSFRGIHSVKLIADMYAGIGAGYEKYELNEHDNNTFKIIPLFAQAKYVHRADKSTSIFGAIDLGYGIGSVNKDVNSELEKITFKGGLLASPQIGFVFNTKRRQEFLTFSIGYKYQGATENRYYTYTWPNKTPIEVETGDEKLKGFDNYTHTKYHMHRVSIMLGFGF</sequence>
<comment type="caution">
    <text evidence="1">The sequence shown here is derived from an EMBL/GenBank/DDBJ whole genome shotgun (WGS) entry which is preliminary data.</text>
</comment>
<evidence type="ECO:0000313" key="2">
    <source>
        <dbReference type="Proteomes" id="UP001165302"/>
    </source>
</evidence>